<dbReference type="HOGENOM" id="CLU_117034_0_0_2"/>
<dbReference type="Proteomes" id="UP000033058">
    <property type="component" value="Chromosome"/>
</dbReference>
<dbReference type="PANTHER" id="PTHR37525">
    <property type="entry name" value="UPF0175 PROTEIN SSL1255"/>
    <property type="match status" value="1"/>
</dbReference>
<gene>
    <name evidence="1" type="ORF">MSMAW_2925</name>
</gene>
<accession>A0A0E3LG52</accession>
<sequence length="190" mass="21562">MRFSLDTIAEDLSPLSVAILELLNEKDKKPVKGNVAFQKEMFLIANYINKVNERAEFIPHFLGPYSEASEVSIDNLVSMGLVEKKEGNTYKITPSGIKVLGLKQDTFSSEEKESIADFKEFISNLTNDEILLFIYASYPEYTIESTEYRRIMKSRVKNSISIYKKGIVSLEKAASLAGVNIETFLDLQRR</sequence>
<protein>
    <submittedName>
        <fullName evidence="1">Uncharacterized protein</fullName>
    </submittedName>
</protein>
<dbReference type="AlphaFoldDB" id="A0A0E3LG52"/>
<dbReference type="GeneID" id="24852722"/>
<dbReference type="PANTHER" id="PTHR37525:SF1">
    <property type="entry name" value="UPF0175 PROTEIN SSL1255"/>
    <property type="match status" value="1"/>
</dbReference>
<proteinExistence type="predicted"/>
<organism evidence="1 2">
    <name type="scientific">Methanosarcina mazei WWM610</name>
    <dbReference type="NCBI Taxonomy" id="1434117"/>
    <lineage>
        <taxon>Archaea</taxon>
        <taxon>Methanobacteriati</taxon>
        <taxon>Methanobacteriota</taxon>
        <taxon>Stenosarchaea group</taxon>
        <taxon>Methanomicrobia</taxon>
        <taxon>Methanosarcinales</taxon>
        <taxon>Methanosarcinaceae</taxon>
        <taxon>Methanosarcina</taxon>
    </lineage>
</organism>
<dbReference type="InterPro" id="IPR052264">
    <property type="entry name" value="UPF0175_domain"/>
</dbReference>
<dbReference type="EMBL" id="CP009509">
    <property type="protein sequence ID" value="AKB41916.1"/>
    <property type="molecule type" value="Genomic_DNA"/>
</dbReference>
<evidence type="ECO:0000313" key="2">
    <source>
        <dbReference type="Proteomes" id="UP000033058"/>
    </source>
</evidence>
<dbReference type="PATRIC" id="fig|1434117.4.peg.3707"/>
<evidence type="ECO:0000313" key="1">
    <source>
        <dbReference type="EMBL" id="AKB41916.1"/>
    </source>
</evidence>
<reference evidence="1 2" key="1">
    <citation type="submission" date="2014-07" db="EMBL/GenBank/DDBJ databases">
        <title>Methanogenic archaea and the global carbon cycle.</title>
        <authorList>
            <person name="Henriksen J.R."/>
            <person name="Luke J."/>
            <person name="Reinhart S."/>
            <person name="Benedict M.N."/>
            <person name="Youngblut N.D."/>
            <person name="Metcalf M.E."/>
            <person name="Whitaker R.J."/>
            <person name="Metcalf W.W."/>
        </authorList>
    </citation>
    <scope>NUCLEOTIDE SEQUENCE [LARGE SCALE GENOMIC DNA]</scope>
    <source>
        <strain evidence="1 2">WWM610</strain>
    </source>
</reference>
<dbReference type="RefSeq" id="WP_011033608.1">
    <property type="nucleotide sequence ID" value="NZ_CP009509.1"/>
</dbReference>
<name>A0A0E3LG52_METMZ</name>